<gene>
    <name evidence="2" type="ORF">ILUMI_25434</name>
</gene>
<accession>A0A8K0C5K1</accession>
<keyword evidence="3" id="KW-1185">Reference proteome</keyword>
<dbReference type="OrthoDB" id="6431197at2759"/>
<reference evidence="2" key="1">
    <citation type="submission" date="2019-08" db="EMBL/GenBank/DDBJ databases">
        <title>The genome of the North American firefly Photinus pyralis.</title>
        <authorList>
            <consortium name="Photinus pyralis genome working group"/>
            <person name="Fallon T.R."/>
            <person name="Sander Lower S.E."/>
            <person name="Weng J.-K."/>
        </authorList>
    </citation>
    <scope>NUCLEOTIDE SEQUENCE</scope>
    <source>
        <strain evidence="2">TRF0915ILg1</strain>
        <tissue evidence="2">Whole body</tissue>
    </source>
</reference>
<protein>
    <submittedName>
        <fullName evidence="2">Uncharacterized protein</fullName>
    </submittedName>
</protein>
<evidence type="ECO:0000313" key="3">
    <source>
        <dbReference type="Proteomes" id="UP000801492"/>
    </source>
</evidence>
<feature type="region of interest" description="Disordered" evidence="1">
    <location>
        <begin position="20"/>
        <end position="41"/>
    </location>
</feature>
<dbReference type="AlphaFoldDB" id="A0A8K0C5K1"/>
<sequence length="407" mass="46629">MLKWTPVKYEKLVLRLPAARPGARGQDPSSLPQREHHYHETGDDYDNKILELMAQDDQVGEDVQETEFHAQKEYRKSYRIAKIKVEIDFEKQSSVIGHSDAVSRSVEFPGVTREKYVAMLFPLVESSLPDETLQAWQRSYMIQDTKSDKLANLISFLKGEVDEEKRIKLARNSFTSGPEAKNEISENRFIQQWEDVALSVGAVFVKDECLAQAVFGESVTPVRPINKYKFTLQFLNGATSQEIETLSQKKIFEYIPKLHSSPWLRKLSDGKIWINDMTNGSSDVDIVIGCDYYSNSLTRSTVMETISGPVFDASAGRPLLNDHLEKGPNLLQLIPSLILKSREKQFGLVVDIRREFMMIKVNLKDRDFLRFLWWKSEYATEMLMSTISVNALCKSDTTGVWKHSGWQ</sequence>
<comment type="caution">
    <text evidence="2">The sequence shown here is derived from an EMBL/GenBank/DDBJ whole genome shotgun (WGS) entry which is preliminary data.</text>
</comment>
<organism evidence="2 3">
    <name type="scientific">Ignelater luminosus</name>
    <name type="common">Cucubano</name>
    <name type="synonym">Pyrophorus luminosus</name>
    <dbReference type="NCBI Taxonomy" id="2038154"/>
    <lineage>
        <taxon>Eukaryota</taxon>
        <taxon>Metazoa</taxon>
        <taxon>Ecdysozoa</taxon>
        <taxon>Arthropoda</taxon>
        <taxon>Hexapoda</taxon>
        <taxon>Insecta</taxon>
        <taxon>Pterygota</taxon>
        <taxon>Neoptera</taxon>
        <taxon>Endopterygota</taxon>
        <taxon>Coleoptera</taxon>
        <taxon>Polyphaga</taxon>
        <taxon>Elateriformia</taxon>
        <taxon>Elateroidea</taxon>
        <taxon>Elateridae</taxon>
        <taxon>Agrypninae</taxon>
        <taxon>Pyrophorini</taxon>
        <taxon>Ignelater</taxon>
    </lineage>
</organism>
<proteinExistence type="predicted"/>
<dbReference type="EMBL" id="VTPC01090917">
    <property type="protein sequence ID" value="KAF2880734.1"/>
    <property type="molecule type" value="Genomic_DNA"/>
</dbReference>
<evidence type="ECO:0000256" key="1">
    <source>
        <dbReference type="SAM" id="MobiDB-lite"/>
    </source>
</evidence>
<evidence type="ECO:0000313" key="2">
    <source>
        <dbReference type="EMBL" id="KAF2880734.1"/>
    </source>
</evidence>
<name>A0A8K0C5K1_IGNLU</name>
<dbReference type="Proteomes" id="UP000801492">
    <property type="component" value="Unassembled WGS sequence"/>
</dbReference>